<feature type="compositionally biased region" description="Basic and acidic residues" evidence="1">
    <location>
        <begin position="86"/>
        <end position="102"/>
    </location>
</feature>
<feature type="compositionally biased region" description="Basic residues" evidence="1">
    <location>
        <begin position="74"/>
        <end position="85"/>
    </location>
</feature>
<sequence>MPKSITGVPGILLVRIHNSLDVAVGWRERQRRDGGHLGGDLADAPGGQSERRWGRRRLLLEPKERGRWRTRRAECRRRRGRPKGRQRAERRGRGRGPERGRR</sequence>
<reference evidence="2" key="1">
    <citation type="submission" date="2014-09" db="EMBL/GenBank/DDBJ databases">
        <authorList>
            <person name="Magalhaes I.L.F."/>
            <person name="Oliveira U."/>
            <person name="Santos F.R."/>
            <person name="Vidigal T.H.D.A."/>
            <person name="Brescovit A.D."/>
            <person name="Santos A.J."/>
        </authorList>
    </citation>
    <scope>NUCLEOTIDE SEQUENCE</scope>
    <source>
        <tissue evidence="2">Shoot tissue taken approximately 20 cm above the soil surface</tissue>
    </source>
</reference>
<proteinExistence type="predicted"/>
<evidence type="ECO:0000313" key="2">
    <source>
        <dbReference type="EMBL" id="JAD94194.1"/>
    </source>
</evidence>
<dbReference type="EMBL" id="GBRH01203701">
    <property type="protein sequence ID" value="JAD94194.1"/>
    <property type="molecule type" value="Transcribed_RNA"/>
</dbReference>
<evidence type="ECO:0000256" key="1">
    <source>
        <dbReference type="SAM" id="MobiDB-lite"/>
    </source>
</evidence>
<dbReference type="AlphaFoldDB" id="A0A0A9E082"/>
<protein>
    <submittedName>
        <fullName evidence="2">Uncharacterized protein</fullName>
    </submittedName>
</protein>
<feature type="region of interest" description="Disordered" evidence="1">
    <location>
        <begin position="68"/>
        <end position="102"/>
    </location>
</feature>
<accession>A0A0A9E082</accession>
<name>A0A0A9E082_ARUDO</name>
<organism evidence="2">
    <name type="scientific">Arundo donax</name>
    <name type="common">Giant reed</name>
    <name type="synonym">Donax arundinaceus</name>
    <dbReference type="NCBI Taxonomy" id="35708"/>
    <lineage>
        <taxon>Eukaryota</taxon>
        <taxon>Viridiplantae</taxon>
        <taxon>Streptophyta</taxon>
        <taxon>Embryophyta</taxon>
        <taxon>Tracheophyta</taxon>
        <taxon>Spermatophyta</taxon>
        <taxon>Magnoliopsida</taxon>
        <taxon>Liliopsida</taxon>
        <taxon>Poales</taxon>
        <taxon>Poaceae</taxon>
        <taxon>PACMAD clade</taxon>
        <taxon>Arundinoideae</taxon>
        <taxon>Arundineae</taxon>
        <taxon>Arundo</taxon>
    </lineage>
</organism>
<feature type="region of interest" description="Disordered" evidence="1">
    <location>
        <begin position="31"/>
        <end position="55"/>
    </location>
</feature>
<reference evidence="2" key="2">
    <citation type="journal article" date="2015" name="Data Brief">
        <title>Shoot transcriptome of the giant reed, Arundo donax.</title>
        <authorList>
            <person name="Barrero R.A."/>
            <person name="Guerrero F.D."/>
            <person name="Moolhuijzen P."/>
            <person name="Goolsby J.A."/>
            <person name="Tidwell J."/>
            <person name="Bellgard S.E."/>
            <person name="Bellgard M.I."/>
        </authorList>
    </citation>
    <scope>NUCLEOTIDE SEQUENCE</scope>
    <source>
        <tissue evidence="2">Shoot tissue taken approximately 20 cm above the soil surface</tissue>
    </source>
</reference>